<comment type="caution">
    <text evidence="2">The sequence shown here is derived from an EMBL/GenBank/DDBJ whole genome shotgun (WGS) entry which is preliminary data.</text>
</comment>
<sequence>MSLSFIAKSYRLVCVLSVLHIGSGLAATYLHGVSRTDIGKFIQLISTFMGGVITLERMYHLVPYTRPGRTDTTVFSRVLAHYSALFTYGIIIWPVSALYAYLVESHILIAATAACRAETFMRWDCVPLAANRVLPWAVSATLLSAAYVILRDSLVRHGKAPVPMPSPTPRPWLYSDRDVPAWMTPHVAELWLPSVEEGIVSAEDKAELAYSD</sequence>
<keyword evidence="1" id="KW-0472">Membrane</keyword>
<dbReference type="AlphaFoldDB" id="A0AAD7GBN1"/>
<gene>
    <name evidence="2" type="ORF">B0H17DRAFT_1071198</name>
</gene>
<evidence type="ECO:0000313" key="2">
    <source>
        <dbReference type="EMBL" id="KAJ7686819.1"/>
    </source>
</evidence>
<evidence type="ECO:0000313" key="3">
    <source>
        <dbReference type="Proteomes" id="UP001221757"/>
    </source>
</evidence>
<organism evidence="2 3">
    <name type="scientific">Mycena rosella</name>
    <name type="common">Pink bonnet</name>
    <name type="synonym">Agaricus rosellus</name>
    <dbReference type="NCBI Taxonomy" id="1033263"/>
    <lineage>
        <taxon>Eukaryota</taxon>
        <taxon>Fungi</taxon>
        <taxon>Dikarya</taxon>
        <taxon>Basidiomycota</taxon>
        <taxon>Agaricomycotina</taxon>
        <taxon>Agaricomycetes</taxon>
        <taxon>Agaricomycetidae</taxon>
        <taxon>Agaricales</taxon>
        <taxon>Marasmiineae</taxon>
        <taxon>Mycenaceae</taxon>
        <taxon>Mycena</taxon>
    </lineage>
</organism>
<name>A0AAD7GBN1_MYCRO</name>
<feature type="transmembrane region" description="Helical" evidence="1">
    <location>
        <begin position="133"/>
        <end position="150"/>
    </location>
</feature>
<dbReference type="Proteomes" id="UP001221757">
    <property type="component" value="Unassembled WGS sequence"/>
</dbReference>
<feature type="transmembrane region" description="Helical" evidence="1">
    <location>
        <begin position="42"/>
        <end position="59"/>
    </location>
</feature>
<proteinExistence type="predicted"/>
<reference evidence="2" key="1">
    <citation type="submission" date="2023-03" db="EMBL/GenBank/DDBJ databases">
        <title>Massive genome expansion in bonnet fungi (Mycena s.s.) driven by repeated elements and novel gene families across ecological guilds.</title>
        <authorList>
            <consortium name="Lawrence Berkeley National Laboratory"/>
            <person name="Harder C.B."/>
            <person name="Miyauchi S."/>
            <person name="Viragh M."/>
            <person name="Kuo A."/>
            <person name="Thoen E."/>
            <person name="Andreopoulos B."/>
            <person name="Lu D."/>
            <person name="Skrede I."/>
            <person name="Drula E."/>
            <person name="Henrissat B."/>
            <person name="Morin E."/>
            <person name="Kohler A."/>
            <person name="Barry K."/>
            <person name="LaButti K."/>
            <person name="Morin E."/>
            <person name="Salamov A."/>
            <person name="Lipzen A."/>
            <person name="Mereny Z."/>
            <person name="Hegedus B."/>
            <person name="Baldrian P."/>
            <person name="Stursova M."/>
            <person name="Weitz H."/>
            <person name="Taylor A."/>
            <person name="Grigoriev I.V."/>
            <person name="Nagy L.G."/>
            <person name="Martin F."/>
            <person name="Kauserud H."/>
        </authorList>
    </citation>
    <scope>NUCLEOTIDE SEQUENCE</scope>
    <source>
        <strain evidence="2">CBHHK067</strain>
    </source>
</reference>
<keyword evidence="3" id="KW-1185">Reference proteome</keyword>
<feature type="transmembrane region" description="Helical" evidence="1">
    <location>
        <begin position="79"/>
        <end position="102"/>
    </location>
</feature>
<dbReference type="EMBL" id="JARKIE010000093">
    <property type="protein sequence ID" value="KAJ7686819.1"/>
    <property type="molecule type" value="Genomic_DNA"/>
</dbReference>
<protein>
    <submittedName>
        <fullName evidence="2">Uncharacterized protein</fullName>
    </submittedName>
</protein>
<keyword evidence="1" id="KW-1133">Transmembrane helix</keyword>
<accession>A0AAD7GBN1</accession>
<evidence type="ECO:0000256" key="1">
    <source>
        <dbReference type="SAM" id="Phobius"/>
    </source>
</evidence>
<keyword evidence="1" id="KW-0812">Transmembrane</keyword>